<gene>
    <name evidence="1" type="ORF">Q3O60_06570</name>
</gene>
<reference evidence="1 2" key="1">
    <citation type="submission" date="2023-08" db="EMBL/GenBank/DDBJ databases">
        <authorList>
            <person name="Joshi A."/>
            <person name="Thite S."/>
        </authorList>
    </citation>
    <scope>NUCLEOTIDE SEQUENCE [LARGE SCALE GENOMIC DNA]</scope>
    <source>
        <strain evidence="1 2">AC40</strain>
    </source>
</reference>
<protein>
    <submittedName>
        <fullName evidence="1">TetR/AcrR family transcriptional regulator</fullName>
    </submittedName>
</protein>
<dbReference type="Proteomes" id="UP001231616">
    <property type="component" value="Unassembled WGS sequence"/>
</dbReference>
<proteinExistence type="predicted"/>
<dbReference type="RefSeq" id="WP_305893109.1">
    <property type="nucleotide sequence ID" value="NZ_JAUZVZ010000007.1"/>
</dbReference>
<organism evidence="1 2">
    <name type="scientific">Alkalimonas collagenimarina</name>
    <dbReference type="NCBI Taxonomy" id="400390"/>
    <lineage>
        <taxon>Bacteria</taxon>
        <taxon>Pseudomonadati</taxon>
        <taxon>Pseudomonadota</taxon>
        <taxon>Gammaproteobacteria</taxon>
        <taxon>Alkalimonas</taxon>
    </lineage>
</organism>
<comment type="caution">
    <text evidence="1">The sequence shown here is derived from an EMBL/GenBank/DDBJ whole genome shotgun (WGS) entry which is preliminary data.</text>
</comment>
<evidence type="ECO:0000313" key="1">
    <source>
        <dbReference type="EMBL" id="MDP4535844.1"/>
    </source>
</evidence>
<sequence>MMNKSNAVTTEHSDQALRILLQAMQQGEEVGWEAVRLRDISDRLNIPLSEIKLYFQQKDDVVDAWFDLADHAMLACQQRPDFEHSSAQEKLKIAILHWLNAMAAHRKLTKQMLYYKLEPGHIHLQAAALLRLSRTVQWLRELADLKAKNLKRIEQELFLSSLFSSTFICWLQAKDPAQQAATKWLESGLKLGRWRQLWH</sequence>
<dbReference type="Gene3D" id="1.10.357.10">
    <property type="entry name" value="Tetracycline Repressor, domain 2"/>
    <property type="match status" value="1"/>
</dbReference>
<name>A0ABT9GXR4_9GAMM</name>
<accession>A0ABT9GXR4</accession>
<dbReference type="InterPro" id="IPR009057">
    <property type="entry name" value="Homeodomain-like_sf"/>
</dbReference>
<dbReference type="EMBL" id="JAUZVZ010000007">
    <property type="protein sequence ID" value="MDP4535844.1"/>
    <property type="molecule type" value="Genomic_DNA"/>
</dbReference>
<dbReference type="SUPFAM" id="SSF46689">
    <property type="entry name" value="Homeodomain-like"/>
    <property type="match status" value="1"/>
</dbReference>
<evidence type="ECO:0000313" key="2">
    <source>
        <dbReference type="Proteomes" id="UP001231616"/>
    </source>
</evidence>
<keyword evidence="2" id="KW-1185">Reference proteome</keyword>